<dbReference type="PANTHER" id="PTHR43201:SF32">
    <property type="entry name" value="2-SUCCINYLBENZOATE--COA LIGASE, CHLOROPLASTIC_PEROXISOMAL"/>
    <property type="match status" value="1"/>
</dbReference>
<proteinExistence type="predicted"/>
<feature type="domain" description="AMP-dependent synthetase/ligase" evidence="2">
    <location>
        <begin position="8"/>
        <end position="340"/>
    </location>
</feature>
<feature type="domain" description="AMP-binding enzyme C-terminal" evidence="3">
    <location>
        <begin position="395"/>
        <end position="469"/>
    </location>
</feature>
<evidence type="ECO:0000313" key="4">
    <source>
        <dbReference type="EMBL" id="SDB94813.1"/>
    </source>
</evidence>
<reference evidence="5" key="1">
    <citation type="submission" date="2016-10" db="EMBL/GenBank/DDBJ databases">
        <authorList>
            <person name="Varghese N."/>
            <person name="Submissions S."/>
        </authorList>
    </citation>
    <scope>NUCLEOTIDE SEQUENCE [LARGE SCALE GENOMIC DNA]</scope>
    <source>
        <strain evidence="5">DSM 11005</strain>
    </source>
</reference>
<dbReference type="AlphaFoldDB" id="A0A1G6HKW8"/>
<dbReference type="RefSeq" id="WP_093728841.1">
    <property type="nucleotide sequence ID" value="NZ_FMYW01000001.1"/>
</dbReference>
<dbReference type="SUPFAM" id="SSF56801">
    <property type="entry name" value="Acetyl-CoA synthetase-like"/>
    <property type="match status" value="1"/>
</dbReference>
<sequence>MDYVTLLQKHAIEKENTPYLILRDRKITYGQAYEDVRGFITPDWKKQFPAGYKTGVLIRTQNLYHQLLAFLAVMDAGQVPVIGHYDLPEAAEEKLVTQNRIGFVLEEKENGWTLRQGYSPKEGAAGTKAGETDANETAPRPDEMQKAAETVSGFVPAPVPYQNACMGVLSSGSTDVPKVMYRTYESWAGFIPEQNRRFCIDGGAVVFLEGSFSFTGNLSIWASVIYEGCTLAVSDVFNCRQWLETIRDLRVSVLYLVPAKLKVLTKYLKQEYPSMRMVLAGSQLLGAKTAERLKRSFPNSDILLYYGASELDYITWLGYDEVLRFPDSVGKPVPGVKVWVENGLIYIDTPYHVEGLQQPCTLHDTGYFNREGYLIFNGREGDILNKGGFKISCTKIENALCALPEVIQAVVLPYDDAGRGQEAAAFVVCENENRTKQDLRLRLRDTLMQQEMPKKIILVKIIPLNSRGKTDKKALLALL</sequence>
<protein>
    <submittedName>
        <fullName evidence="4">Acyl-CoA synthetase (AMP-forming)/AMP-acid ligase II</fullName>
    </submittedName>
</protein>
<dbReference type="EMBL" id="FMYW01000001">
    <property type="protein sequence ID" value="SDB94813.1"/>
    <property type="molecule type" value="Genomic_DNA"/>
</dbReference>
<evidence type="ECO:0000256" key="1">
    <source>
        <dbReference type="SAM" id="MobiDB-lite"/>
    </source>
</evidence>
<dbReference type="InterPro" id="IPR042099">
    <property type="entry name" value="ANL_N_sf"/>
</dbReference>
<dbReference type="OrthoDB" id="9757771at2"/>
<dbReference type="InterPro" id="IPR025110">
    <property type="entry name" value="AMP-bd_C"/>
</dbReference>
<keyword evidence="4" id="KW-0436">Ligase</keyword>
<organism evidence="4 5">
    <name type="scientific">Succiniclasticum ruminis</name>
    <dbReference type="NCBI Taxonomy" id="40841"/>
    <lineage>
        <taxon>Bacteria</taxon>
        <taxon>Bacillati</taxon>
        <taxon>Bacillota</taxon>
        <taxon>Negativicutes</taxon>
        <taxon>Acidaminococcales</taxon>
        <taxon>Acidaminococcaceae</taxon>
        <taxon>Succiniclasticum</taxon>
    </lineage>
</organism>
<dbReference type="GO" id="GO:0031956">
    <property type="term" value="F:medium-chain fatty acid-CoA ligase activity"/>
    <property type="evidence" value="ECO:0007669"/>
    <property type="project" value="TreeGrafter"/>
</dbReference>
<feature type="region of interest" description="Disordered" evidence="1">
    <location>
        <begin position="115"/>
        <end position="142"/>
    </location>
</feature>
<dbReference type="Gene3D" id="3.40.50.12780">
    <property type="entry name" value="N-terminal domain of ligase-like"/>
    <property type="match status" value="1"/>
</dbReference>
<evidence type="ECO:0000259" key="2">
    <source>
        <dbReference type="Pfam" id="PF00501"/>
    </source>
</evidence>
<dbReference type="Proteomes" id="UP000198943">
    <property type="component" value="Unassembled WGS sequence"/>
</dbReference>
<evidence type="ECO:0000313" key="5">
    <source>
        <dbReference type="Proteomes" id="UP000198943"/>
    </source>
</evidence>
<name>A0A1G6HKW8_9FIRM</name>
<evidence type="ECO:0000259" key="3">
    <source>
        <dbReference type="Pfam" id="PF13193"/>
    </source>
</evidence>
<dbReference type="GO" id="GO:0006631">
    <property type="term" value="P:fatty acid metabolic process"/>
    <property type="evidence" value="ECO:0007669"/>
    <property type="project" value="TreeGrafter"/>
</dbReference>
<dbReference type="Pfam" id="PF13193">
    <property type="entry name" value="AMP-binding_C"/>
    <property type="match status" value="1"/>
</dbReference>
<dbReference type="Gene3D" id="3.30.300.30">
    <property type="match status" value="1"/>
</dbReference>
<gene>
    <name evidence="4" type="ORF">SAMN04487864_10145</name>
</gene>
<dbReference type="PANTHER" id="PTHR43201">
    <property type="entry name" value="ACYL-COA SYNTHETASE"/>
    <property type="match status" value="1"/>
</dbReference>
<dbReference type="InterPro" id="IPR045851">
    <property type="entry name" value="AMP-bd_C_sf"/>
</dbReference>
<dbReference type="Pfam" id="PF00501">
    <property type="entry name" value="AMP-binding"/>
    <property type="match status" value="1"/>
</dbReference>
<dbReference type="InterPro" id="IPR000873">
    <property type="entry name" value="AMP-dep_synth/lig_dom"/>
</dbReference>
<accession>A0A1G6HKW8</accession>
<keyword evidence="5" id="KW-1185">Reference proteome</keyword>